<dbReference type="STRING" id="1531966.A0A0A1T4K8"/>
<proteinExistence type="predicted"/>
<evidence type="ECO:0000313" key="2">
    <source>
        <dbReference type="EMBL" id="CEJ89729.1"/>
    </source>
</evidence>
<dbReference type="Proteomes" id="UP000039046">
    <property type="component" value="Unassembled WGS sequence"/>
</dbReference>
<gene>
    <name evidence="2" type="ORF">VHEMI05554</name>
</gene>
<accession>A0A0A1T4K8</accession>
<reference evidence="2 3" key="1">
    <citation type="journal article" date="2015" name="Genome Announc.">
        <title>Draft Genome Sequence and Gene Annotation of the Entomopathogenic Fungus Verticillium hemipterigenum.</title>
        <authorList>
            <person name="Horn F."/>
            <person name="Habel A."/>
            <person name="Scharf D.H."/>
            <person name="Dworschak J."/>
            <person name="Brakhage A.A."/>
            <person name="Guthke R."/>
            <person name="Hertweck C."/>
            <person name="Linde J."/>
        </authorList>
    </citation>
    <scope>NUCLEOTIDE SEQUENCE [LARGE SCALE GENOMIC DNA]</scope>
</reference>
<organism evidence="2 3">
    <name type="scientific">[Torrubiella] hemipterigena</name>
    <dbReference type="NCBI Taxonomy" id="1531966"/>
    <lineage>
        <taxon>Eukaryota</taxon>
        <taxon>Fungi</taxon>
        <taxon>Dikarya</taxon>
        <taxon>Ascomycota</taxon>
        <taxon>Pezizomycotina</taxon>
        <taxon>Sordariomycetes</taxon>
        <taxon>Hypocreomycetidae</taxon>
        <taxon>Hypocreales</taxon>
        <taxon>Clavicipitaceae</taxon>
        <taxon>Clavicipitaceae incertae sedis</taxon>
        <taxon>'Torrubiella' clade</taxon>
    </lineage>
</organism>
<dbReference type="GO" id="GO:0005975">
    <property type="term" value="P:carbohydrate metabolic process"/>
    <property type="evidence" value="ECO:0007669"/>
    <property type="project" value="InterPro"/>
</dbReference>
<dbReference type="Gene3D" id="3.20.20.300">
    <property type="entry name" value="Glycoside hydrolase, family 3, N-terminal domain"/>
    <property type="match status" value="1"/>
</dbReference>
<dbReference type="EMBL" id="CDHN01000003">
    <property type="protein sequence ID" value="CEJ89729.1"/>
    <property type="molecule type" value="Genomic_DNA"/>
</dbReference>
<keyword evidence="3" id="KW-1185">Reference proteome</keyword>
<sequence>MALSRIAIAACTVASLASAVHADPSFEKRDDLPAGYNAAPYYPAPYGGWADEWRDSYAKAKKLVDSMTLAEKTNITAGTGIFMGKRRILLQATFYLRFGS</sequence>
<dbReference type="OrthoDB" id="5237998at2759"/>
<keyword evidence="1" id="KW-0732">Signal</keyword>
<dbReference type="InterPro" id="IPR036962">
    <property type="entry name" value="Glyco_hydro_3_N_sf"/>
</dbReference>
<protein>
    <submittedName>
        <fullName evidence="2">Putative Beta-glucosidase 2</fullName>
    </submittedName>
</protein>
<evidence type="ECO:0000313" key="3">
    <source>
        <dbReference type="Proteomes" id="UP000039046"/>
    </source>
</evidence>
<feature type="signal peptide" evidence="1">
    <location>
        <begin position="1"/>
        <end position="22"/>
    </location>
</feature>
<dbReference type="AlphaFoldDB" id="A0A0A1T4K8"/>
<evidence type="ECO:0000256" key="1">
    <source>
        <dbReference type="SAM" id="SignalP"/>
    </source>
</evidence>
<dbReference type="GO" id="GO:0004553">
    <property type="term" value="F:hydrolase activity, hydrolyzing O-glycosyl compounds"/>
    <property type="evidence" value="ECO:0007669"/>
    <property type="project" value="InterPro"/>
</dbReference>
<name>A0A0A1T4K8_9HYPO</name>
<feature type="chain" id="PRO_5001989610" evidence="1">
    <location>
        <begin position="23"/>
        <end position="100"/>
    </location>
</feature>
<dbReference type="HOGENOM" id="CLU_2374251_0_0_1"/>